<organism evidence="7 8">
    <name type="scientific">Heliobacterium chlorum</name>
    <dbReference type="NCBI Taxonomy" id="2698"/>
    <lineage>
        <taxon>Bacteria</taxon>
        <taxon>Bacillati</taxon>
        <taxon>Bacillota</taxon>
        <taxon>Clostridia</taxon>
        <taxon>Eubacteriales</taxon>
        <taxon>Heliobacteriaceae</taxon>
        <taxon>Heliobacterium</taxon>
    </lineage>
</organism>
<dbReference type="Gene3D" id="3.40.50.880">
    <property type="match status" value="1"/>
</dbReference>
<feature type="domain" description="CobB/CobQ-like glutamine amidotransferase" evidence="6">
    <location>
        <begin position="255"/>
        <end position="452"/>
    </location>
</feature>
<dbReference type="RefSeq" id="WP_188041221.1">
    <property type="nucleotide sequence ID" value="NZ_JACVHF010000018.1"/>
</dbReference>
<gene>
    <name evidence="4" type="primary">cobQ</name>
    <name evidence="7" type="ORF">H1S01_14970</name>
</gene>
<dbReference type="Pfam" id="PF07685">
    <property type="entry name" value="GATase_3"/>
    <property type="match status" value="1"/>
</dbReference>
<comment type="function">
    <text evidence="4">Catalyzes amidations at positions B, D, E, and G on adenosylcobyrinic A,C-diamide. NH(2) groups are provided by glutamine, and one molecule of ATP is hydrogenolyzed for each amidation.</text>
</comment>
<dbReference type="Gene3D" id="3.40.50.300">
    <property type="entry name" value="P-loop containing nucleotide triphosphate hydrolases"/>
    <property type="match status" value="1"/>
</dbReference>
<reference evidence="7 8" key="1">
    <citation type="submission" date="2020-07" db="EMBL/GenBank/DDBJ databases">
        <title>Draft whole-genome sequence of Heliobacterium chlorum DSM 3682, type strain.</title>
        <authorList>
            <person name="Kyndt J.A."/>
            <person name="Meyer T.E."/>
            <person name="Imhoff J.F."/>
        </authorList>
    </citation>
    <scope>NUCLEOTIDE SEQUENCE [LARGE SCALE GENOMIC DNA]</scope>
    <source>
        <strain evidence="7 8">DSM 3682</strain>
    </source>
</reference>
<dbReference type="PROSITE" id="PS51274">
    <property type="entry name" value="GATASE_COBBQ"/>
    <property type="match status" value="1"/>
</dbReference>
<dbReference type="SUPFAM" id="SSF52540">
    <property type="entry name" value="P-loop containing nucleoside triphosphate hydrolases"/>
    <property type="match status" value="1"/>
</dbReference>
<dbReference type="EMBL" id="JACVHF010000018">
    <property type="protein sequence ID" value="MBC9785786.1"/>
    <property type="molecule type" value="Genomic_DNA"/>
</dbReference>
<dbReference type="InterPro" id="IPR002586">
    <property type="entry name" value="CobQ/CobB/MinD/ParA_Nub-bd_dom"/>
</dbReference>
<dbReference type="InterPro" id="IPR033949">
    <property type="entry name" value="CobQ_GATase1"/>
</dbReference>
<evidence type="ECO:0000259" key="6">
    <source>
        <dbReference type="Pfam" id="PF07685"/>
    </source>
</evidence>
<dbReference type="InterPro" id="IPR011698">
    <property type="entry name" value="GATase_3"/>
</dbReference>
<comment type="pathway">
    <text evidence="1 4">Cofactor biosynthesis; adenosylcobalamin biosynthesis.</text>
</comment>
<dbReference type="InterPro" id="IPR004459">
    <property type="entry name" value="CobQ_synth"/>
</dbReference>
<dbReference type="CDD" id="cd05389">
    <property type="entry name" value="CobQ_N"/>
    <property type="match status" value="1"/>
</dbReference>
<feature type="domain" description="CobQ/CobB/MinD/ParA nucleotide binding" evidence="5">
    <location>
        <begin position="5"/>
        <end position="232"/>
    </location>
</feature>
<dbReference type="PANTHER" id="PTHR21343">
    <property type="entry name" value="DETHIOBIOTIN SYNTHETASE"/>
    <property type="match status" value="1"/>
</dbReference>
<keyword evidence="8" id="KW-1185">Reference proteome</keyword>
<dbReference type="CDD" id="cd01750">
    <property type="entry name" value="GATase1_CobQ"/>
    <property type="match status" value="1"/>
</dbReference>
<evidence type="ECO:0000256" key="1">
    <source>
        <dbReference type="ARBA" id="ARBA00004953"/>
    </source>
</evidence>
<dbReference type="SUPFAM" id="SSF52317">
    <property type="entry name" value="Class I glutamine amidotransferase-like"/>
    <property type="match status" value="1"/>
</dbReference>
<sequence>MAKAIMLQGTSSNVGKSVLATALCRIFLQDGQKVVPFKSQNMALNSYVTRDGGEMGRAQVVQAEAAGLDPHVKMNPILLKPTGQASSQVIVLGRPVGNISARQYHLEYATQAVDTIQACLDEFHEQYDVIVIEGAGSPAEVNLKARDIANMRVAKMADAPVLLVADIDRGGALASVVGTLALLDPDEQERIKGIVINKFRGDISLLQPAIDFLEEYTKKPVVGVVPYFKGVHIQEEDSVALEKPITEVPTGELLDIAVIRLPRISNFTDFDALSAEGAAQVRYVEAPGRLGRPDMVIIPGTKNTIEDMLWLQKTGLTEEIRAVAEKGILVWGVCGGYQILGKEIQDPQGVESSVPVVAGLGLLDMVTTMEAEKVTQLASATICGHGPYLGPLQGLSVQGYEIHMGQSVASSEAKPFCRIERRGEELVDVIDGIVDADGLVIGSYLHGIFDNDSLRHHLLNTLRRKKGLEPINFASAASVRERKEQDYNRLADIVRQSLKMDLLYDIVGIEGPKNSPESETVPAP</sequence>
<comment type="similarity">
    <text evidence="4">Belongs to the CobB/CobQ family. CobQ subfamily.</text>
</comment>
<feature type="active site" description="Nucleophile" evidence="4">
    <location>
        <position position="334"/>
    </location>
</feature>
<accession>A0ABR7T7W1</accession>
<evidence type="ECO:0000313" key="7">
    <source>
        <dbReference type="EMBL" id="MBC9785786.1"/>
    </source>
</evidence>
<dbReference type="Pfam" id="PF01656">
    <property type="entry name" value="CbiA"/>
    <property type="match status" value="1"/>
</dbReference>
<dbReference type="Proteomes" id="UP000617402">
    <property type="component" value="Unassembled WGS sequence"/>
</dbReference>
<name>A0ABR7T7W1_HELCL</name>
<feature type="active site" evidence="4">
    <location>
        <position position="446"/>
    </location>
</feature>
<dbReference type="PANTHER" id="PTHR21343:SF1">
    <property type="entry name" value="COBYRIC ACID SYNTHASE"/>
    <property type="match status" value="1"/>
</dbReference>
<evidence type="ECO:0000313" key="8">
    <source>
        <dbReference type="Proteomes" id="UP000617402"/>
    </source>
</evidence>
<dbReference type="NCBIfam" id="NF001989">
    <property type="entry name" value="PRK00784.1"/>
    <property type="match status" value="1"/>
</dbReference>
<evidence type="ECO:0000256" key="2">
    <source>
        <dbReference type="ARBA" id="ARBA00022573"/>
    </source>
</evidence>
<dbReference type="NCBIfam" id="TIGR00313">
    <property type="entry name" value="cobQ"/>
    <property type="match status" value="1"/>
</dbReference>
<keyword evidence="2 4" id="KW-0169">Cobalamin biosynthesis</keyword>
<dbReference type="HAMAP" id="MF_00028">
    <property type="entry name" value="CobQ"/>
    <property type="match status" value="1"/>
</dbReference>
<dbReference type="InterPro" id="IPR047045">
    <property type="entry name" value="CobQ_N"/>
</dbReference>
<protein>
    <recommendedName>
        <fullName evidence="4">Cobyric acid synthase</fullName>
    </recommendedName>
</protein>
<evidence type="ECO:0000256" key="3">
    <source>
        <dbReference type="ARBA" id="ARBA00022962"/>
    </source>
</evidence>
<evidence type="ECO:0000259" key="5">
    <source>
        <dbReference type="Pfam" id="PF01656"/>
    </source>
</evidence>
<dbReference type="InterPro" id="IPR029062">
    <property type="entry name" value="Class_I_gatase-like"/>
</dbReference>
<evidence type="ECO:0000256" key="4">
    <source>
        <dbReference type="HAMAP-Rule" id="MF_00028"/>
    </source>
</evidence>
<dbReference type="InterPro" id="IPR027417">
    <property type="entry name" value="P-loop_NTPase"/>
</dbReference>
<comment type="caution">
    <text evidence="7">The sequence shown here is derived from an EMBL/GenBank/DDBJ whole genome shotgun (WGS) entry which is preliminary data.</text>
</comment>
<proteinExistence type="inferred from homology"/>
<keyword evidence="3 4" id="KW-0315">Glutamine amidotransferase</keyword>